<evidence type="ECO:0000259" key="4">
    <source>
        <dbReference type="Pfam" id="PF01258"/>
    </source>
</evidence>
<dbReference type="GO" id="GO:0008270">
    <property type="term" value="F:zinc ion binding"/>
    <property type="evidence" value="ECO:0007669"/>
    <property type="project" value="UniProtKB-KW"/>
</dbReference>
<keyword evidence="2" id="KW-0863">Zinc-finger</keyword>
<name>H8IAQ6_METCZ</name>
<dbReference type="Proteomes" id="UP000005233">
    <property type="component" value="Chromosome"/>
</dbReference>
<dbReference type="InterPro" id="IPR053194">
    <property type="entry name" value="tRNA_methyltr_O"/>
</dbReference>
<keyword evidence="1" id="KW-0479">Metal-binding</keyword>
<dbReference type="Pfam" id="PF01258">
    <property type="entry name" value="zf-dskA_traR"/>
    <property type="match status" value="1"/>
</dbReference>
<dbReference type="PIRSF" id="PIRSF006578">
    <property type="entry name" value="FwdE"/>
    <property type="match status" value="1"/>
</dbReference>
<dbReference type="KEGG" id="mez:Mtc_1818"/>
<proteinExistence type="predicted"/>
<dbReference type="OrthoDB" id="31120at2157"/>
<dbReference type="SUPFAM" id="SSF143555">
    <property type="entry name" value="FwdE-like"/>
    <property type="match status" value="1"/>
</dbReference>
<dbReference type="Gene3D" id="3.30.1330.130">
    <property type="match status" value="1"/>
</dbReference>
<keyword evidence="3" id="KW-0862">Zinc</keyword>
<protein>
    <submittedName>
        <fullName evidence="6">Formylmethanofuran dehydrogenase subunit E</fullName>
        <ecNumber evidence="6">1.2.99.5</ecNumber>
    </submittedName>
</protein>
<dbReference type="EMBL" id="CP003243">
    <property type="protein sequence ID" value="AFD00561.1"/>
    <property type="molecule type" value="Genomic_DNA"/>
</dbReference>
<evidence type="ECO:0000256" key="2">
    <source>
        <dbReference type="ARBA" id="ARBA00022771"/>
    </source>
</evidence>
<feature type="domain" description="Formylmethanofuran dehydrogenase subunit E" evidence="5">
    <location>
        <begin position="23"/>
        <end position="161"/>
    </location>
</feature>
<dbReference type="GeneID" id="11971964"/>
<dbReference type="GO" id="GO:0016491">
    <property type="term" value="F:oxidoreductase activity"/>
    <property type="evidence" value="ECO:0007669"/>
    <property type="project" value="UniProtKB-KW"/>
</dbReference>
<dbReference type="InterPro" id="IPR000962">
    <property type="entry name" value="Znf_DskA_TraR"/>
</dbReference>
<dbReference type="RefSeq" id="WP_014406392.1">
    <property type="nucleotide sequence ID" value="NC_017034.1"/>
</dbReference>
<sequence length="213" mass="23538">MHDCGTNTQREGSIPHFSEAVKFHGHTCPGLTMGYRAAEAAIKELKAGRDVDEELVAIVENDACGVDAIQVATGCTLGKGNLIFKDHGKQVYTFINRNTGDAVRVSLKASFSVEEQDPALAKLRAKVMSGKATKKEAEEFRRRMESVSNAMLAAPIEEMFEVKHVKAKIPEKARIFKSVKCKKCGEMVAEHRARVQDGGFVCIPCYKEYTRGW</sequence>
<dbReference type="eggNOG" id="arCOG00762">
    <property type="taxonomic scope" value="Archaea"/>
</dbReference>
<organism evidence="6 7">
    <name type="scientific">Methanocella conradii (strain DSM 24694 / JCM 17849 / CGMCC 1.5162 / HZ254)</name>
    <dbReference type="NCBI Taxonomy" id="1041930"/>
    <lineage>
        <taxon>Archaea</taxon>
        <taxon>Methanobacteriati</taxon>
        <taxon>Methanobacteriota</taxon>
        <taxon>Stenosarchaea group</taxon>
        <taxon>Methanomicrobia</taxon>
        <taxon>Methanocellales</taxon>
        <taxon>Methanocellaceae</taxon>
        <taxon>Methanocella</taxon>
    </lineage>
</organism>
<dbReference type="InterPro" id="IPR026328">
    <property type="entry name" value="FmdE"/>
</dbReference>
<evidence type="ECO:0000313" key="7">
    <source>
        <dbReference type="Proteomes" id="UP000005233"/>
    </source>
</evidence>
<gene>
    <name evidence="6" type="primary">fwdE-3</name>
    <name evidence="6" type="ordered locus">Mtc_1818</name>
</gene>
<dbReference type="InterPro" id="IPR003814">
    <property type="entry name" value="FmdEsu_dom"/>
</dbReference>
<keyword evidence="7" id="KW-1185">Reference proteome</keyword>
<dbReference type="PANTHER" id="PTHR39418">
    <property type="entry name" value="DEHYDROGENASE-RELATED"/>
    <property type="match status" value="1"/>
</dbReference>
<dbReference type="Pfam" id="PF02663">
    <property type="entry name" value="FmdE"/>
    <property type="match status" value="1"/>
</dbReference>
<keyword evidence="6" id="KW-0560">Oxidoreductase</keyword>
<evidence type="ECO:0000256" key="3">
    <source>
        <dbReference type="ARBA" id="ARBA00022833"/>
    </source>
</evidence>
<dbReference type="PANTHER" id="PTHR39418:SF1">
    <property type="entry name" value="DEHYDROGENASE"/>
    <property type="match status" value="1"/>
</dbReference>
<dbReference type="STRING" id="1041930.Mtc_1818"/>
<accession>H8IAQ6</accession>
<dbReference type="AlphaFoldDB" id="H8IAQ6"/>
<dbReference type="EC" id="1.2.99.5" evidence="6"/>
<evidence type="ECO:0000259" key="5">
    <source>
        <dbReference type="Pfam" id="PF02663"/>
    </source>
</evidence>
<reference evidence="6 7" key="1">
    <citation type="journal article" date="2012" name="J. Bacteriol.">
        <title>Complete genome sequence of a thermophilic methanogen, Methanocella conradii HZ254, isolated from Chinese rice field soil.</title>
        <authorList>
            <person name="Lu Z."/>
            <person name="Lu Y."/>
        </authorList>
    </citation>
    <scope>NUCLEOTIDE SEQUENCE [LARGE SCALE GENOMIC DNA]</scope>
    <source>
        <strain evidence="7">DSM 24694 / JCM 17849 / CGMCC 1.5162 / HZ254</strain>
    </source>
</reference>
<feature type="domain" description="Zinc finger DksA/TraR C4-type" evidence="4">
    <location>
        <begin position="175"/>
        <end position="211"/>
    </location>
</feature>
<evidence type="ECO:0000313" key="6">
    <source>
        <dbReference type="EMBL" id="AFD00561.1"/>
    </source>
</evidence>
<evidence type="ECO:0000256" key="1">
    <source>
        <dbReference type="ARBA" id="ARBA00022723"/>
    </source>
</evidence>
<dbReference type="HOGENOM" id="CLU_087508_0_0_2"/>